<dbReference type="InterPro" id="IPR036890">
    <property type="entry name" value="HATPase_C_sf"/>
</dbReference>
<dbReference type="InterPro" id="IPR050267">
    <property type="entry name" value="Anti-sigma-factor_SerPK"/>
</dbReference>
<dbReference type="AlphaFoldDB" id="A0A6I8LZN3"/>
<gene>
    <name evidence="3" type="ORF">AA23TX_06909</name>
</gene>
<dbReference type="PROSITE" id="PS50801">
    <property type="entry name" value="STAS"/>
    <property type="match status" value="1"/>
</dbReference>
<dbReference type="SUPFAM" id="SSF55874">
    <property type="entry name" value="ATPase domain of HSP90 chaperone/DNA topoisomerase II/histidine kinase"/>
    <property type="match status" value="1"/>
</dbReference>
<dbReference type="InterPro" id="IPR002645">
    <property type="entry name" value="STAS_dom"/>
</dbReference>
<evidence type="ECO:0000313" key="4">
    <source>
        <dbReference type="Proteomes" id="UP000399805"/>
    </source>
</evidence>
<dbReference type="PANTHER" id="PTHR35526:SF3">
    <property type="entry name" value="ANTI-SIGMA-F FACTOR RSBW"/>
    <property type="match status" value="1"/>
</dbReference>
<dbReference type="Pfam" id="PF13581">
    <property type="entry name" value="HATPase_c_2"/>
    <property type="match status" value="1"/>
</dbReference>
<keyword evidence="4" id="KW-1185">Reference proteome</keyword>
<keyword evidence="1" id="KW-0418">Kinase</keyword>
<dbReference type="SUPFAM" id="SSF52091">
    <property type="entry name" value="SpoIIaa-like"/>
    <property type="match status" value="1"/>
</dbReference>
<accession>A0A6I8LZN3</accession>
<dbReference type="PANTHER" id="PTHR35526">
    <property type="entry name" value="ANTI-SIGMA-F FACTOR RSBW-RELATED"/>
    <property type="match status" value="1"/>
</dbReference>
<feature type="domain" description="STAS" evidence="2">
    <location>
        <begin position="18"/>
        <end position="118"/>
    </location>
</feature>
<reference evidence="3 4" key="1">
    <citation type="submission" date="2019-09" db="EMBL/GenBank/DDBJ databases">
        <authorList>
            <person name="Leyn A S."/>
        </authorList>
    </citation>
    <scope>NUCLEOTIDE SEQUENCE [LARGE SCALE GENOMIC DNA]</scope>
    <source>
        <strain evidence="3">AA231_1</strain>
    </source>
</reference>
<evidence type="ECO:0000256" key="1">
    <source>
        <dbReference type="ARBA" id="ARBA00022527"/>
    </source>
</evidence>
<keyword evidence="1" id="KW-0723">Serine/threonine-protein kinase</keyword>
<dbReference type="InterPro" id="IPR036513">
    <property type="entry name" value="STAS_dom_sf"/>
</dbReference>
<protein>
    <recommendedName>
        <fullName evidence="2">STAS domain-containing protein</fullName>
    </recommendedName>
</protein>
<sequence>MIAGGITLAFSPRLASAVVTASGELDLSGYGFLRDGLLEVAADGPPALIADIDGLTIGELSPIAVFPLVARRMANWPGIPLTLVTRQGTHLRAFRRQGLDRFVAVHVDVDVAESHQKVPARRWAHRKFPRTGDATRLAGAFLRDQTTNWGVPELFYDAVLIVNELLGNALRHTASSPELRLDLHQDRFTIAVTDENPRPATFLERTHLRDPGIGLRIVADAAETWGSSRRWSGGKVVWATLAVSHGS</sequence>
<dbReference type="Gene3D" id="3.30.565.10">
    <property type="entry name" value="Histidine kinase-like ATPase, C-terminal domain"/>
    <property type="match status" value="1"/>
</dbReference>
<proteinExistence type="predicted"/>
<dbReference type="Proteomes" id="UP000399805">
    <property type="component" value="Unassembled WGS sequence"/>
</dbReference>
<dbReference type="InterPro" id="IPR003594">
    <property type="entry name" value="HATPase_dom"/>
</dbReference>
<dbReference type="RefSeq" id="WP_230862860.1">
    <property type="nucleotide sequence ID" value="NZ_CABVGP010000002.1"/>
</dbReference>
<evidence type="ECO:0000313" key="3">
    <source>
        <dbReference type="EMBL" id="VVJ21895.1"/>
    </source>
</evidence>
<name>A0A6I8LZN3_9PSEU</name>
<dbReference type="EMBL" id="CABVGP010000002">
    <property type="protein sequence ID" value="VVJ21895.1"/>
    <property type="molecule type" value="Genomic_DNA"/>
</dbReference>
<organism evidence="3 4">
    <name type="scientific">Amycolatopsis camponoti</name>
    <dbReference type="NCBI Taxonomy" id="2606593"/>
    <lineage>
        <taxon>Bacteria</taxon>
        <taxon>Bacillati</taxon>
        <taxon>Actinomycetota</taxon>
        <taxon>Actinomycetes</taxon>
        <taxon>Pseudonocardiales</taxon>
        <taxon>Pseudonocardiaceae</taxon>
        <taxon>Amycolatopsis</taxon>
    </lineage>
</organism>
<dbReference type="GO" id="GO:0004674">
    <property type="term" value="F:protein serine/threonine kinase activity"/>
    <property type="evidence" value="ECO:0007669"/>
    <property type="project" value="UniProtKB-KW"/>
</dbReference>
<keyword evidence="1" id="KW-0808">Transferase</keyword>
<dbReference type="CDD" id="cd16936">
    <property type="entry name" value="HATPase_RsbW-like"/>
    <property type="match status" value="1"/>
</dbReference>
<evidence type="ECO:0000259" key="2">
    <source>
        <dbReference type="PROSITE" id="PS50801"/>
    </source>
</evidence>
<dbReference type="Gene3D" id="3.30.750.24">
    <property type="entry name" value="STAS domain"/>
    <property type="match status" value="1"/>
</dbReference>